<evidence type="ECO:0000256" key="6">
    <source>
        <dbReference type="ARBA" id="ARBA00022786"/>
    </source>
</evidence>
<dbReference type="InterPro" id="IPR047544">
    <property type="entry name" value="RING-HC_RBR_RNF216"/>
</dbReference>
<dbReference type="Pfam" id="PF26200">
    <property type="entry name" value="Rcat_RNF216"/>
    <property type="match status" value="1"/>
</dbReference>
<evidence type="ECO:0000256" key="7">
    <source>
        <dbReference type="ARBA" id="ARBA00022833"/>
    </source>
</evidence>
<gene>
    <name evidence="10" type="ORF">MCHLO_10232</name>
</gene>
<evidence type="ECO:0000259" key="9">
    <source>
        <dbReference type="PROSITE" id="PS51873"/>
    </source>
</evidence>
<organism evidence="10 11">
    <name type="scientific">Mycena chlorophos</name>
    <name type="common">Agaric fungus</name>
    <name type="synonym">Agaricus chlorophos</name>
    <dbReference type="NCBI Taxonomy" id="658473"/>
    <lineage>
        <taxon>Eukaryota</taxon>
        <taxon>Fungi</taxon>
        <taxon>Dikarya</taxon>
        <taxon>Basidiomycota</taxon>
        <taxon>Agaricomycotina</taxon>
        <taxon>Agaricomycetes</taxon>
        <taxon>Agaricomycetidae</taxon>
        <taxon>Agaricales</taxon>
        <taxon>Marasmiineae</taxon>
        <taxon>Mycenaceae</taxon>
        <taxon>Mycena</taxon>
    </lineage>
</organism>
<keyword evidence="3" id="KW-0479">Metal-binding</keyword>
<dbReference type="PROSITE" id="PS51873">
    <property type="entry name" value="TRIAD"/>
    <property type="match status" value="1"/>
</dbReference>
<evidence type="ECO:0000256" key="3">
    <source>
        <dbReference type="ARBA" id="ARBA00022723"/>
    </source>
</evidence>
<dbReference type="EMBL" id="DF848219">
    <property type="protein sequence ID" value="GAT53253.1"/>
    <property type="molecule type" value="Genomic_DNA"/>
</dbReference>
<accession>A0ABQ0LQ61</accession>
<evidence type="ECO:0000256" key="4">
    <source>
        <dbReference type="ARBA" id="ARBA00022737"/>
    </source>
</evidence>
<dbReference type="PANTHER" id="PTHR22770:SF47">
    <property type="entry name" value="E3 UBIQUITIN-PROTEIN LIGASE RNF216"/>
    <property type="match status" value="1"/>
</dbReference>
<evidence type="ECO:0000256" key="5">
    <source>
        <dbReference type="ARBA" id="ARBA00022771"/>
    </source>
</evidence>
<reference evidence="10" key="1">
    <citation type="submission" date="2014-09" db="EMBL/GenBank/DDBJ databases">
        <title>Genome sequence of the luminous mushroom Mycena chlorophos for searching fungal bioluminescence genes.</title>
        <authorList>
            <person name="Tanaka Y."/>
            <person name="Kasuga D."/>
            <person name="Oba Y."/>
            <person name="Hase S."/>
            <person name="Sato K."/>
            <person name="Oba Y."/>
            <person name="Sakakibara Y."/>
        </authorList>
    </citation>
    <scope>NUCLEOTIDE SEQUENCE</scope>
</reference>
<keyword evidence="11" id="KW-1185">Reference proteome</keyword>
<evidence type="ECO:0000256" key="2">
    <source>
        <dbReference type="ARBA" id="ARBA00022679"/>
    </source>
</evidence>
<name>A0ABQ0LQ61_MYCCL</name>
<sequence>MRGHVIDISDSDDEAILVGSSPPRKKPRKEQNAPPRNKSPVDALSGFVAQILEVVPDVDPDHLNQLVRDQTTRSADNVVEVVVHTLFENPYPKVDRKGKRKRVEEHEDDAGVDARHRPKAKVDFSNADRPFKGGPHYAQLCIDQLMTDFPLIPKPYIRQTLLKHHSLYAPTFIYLQNESHGDVLPYTLKTIPSQPHKGKGKGRALHDGEFTRERSWIVTWTEDHKAGPSKPQEAEAEECQDGVECGCCFTDYSFEKMIQCPDAHLFCGPCMLQYAETLLGSHDIKIICMDQSGCKLLFPMEQLKRFLTPKLLELYERVKQNKEVAAAGIEGLEECPFCEFKCVIENEQEKLFVCRAEECAAITCRQCKQLDHLPKSCKEVAEDKKAEGRHHIEEAMTAALMRNCPRCKKAFIKEMGCNKMICPECQAMSCYVCRELITGYEHFATQPGQPVTASSSRSGRCPLWDSQTGVEGRHADEVKAAAERAREEYKRANPDAQEEDLKVDLPARPPPLPAPVPAALGHGFGGIPIPNINMLPPIQFPNLAFNRNAIWAAVPPIPQQLFVPPPPIPMYVPPAAPVRPAAPRRRRAPRRAR</sequence>
<keyword evidence="5" id="KW-0863">Zinc-finger</keyword>
<keyword evidence="7" id="KW-0862">Zinc</keyword>
<evidence type="ECO:0000256" key="8">
    <source>
        <dbReference type="SAM" id="MobiDB-lite"/>
    </source>
</evidence>
<keyword evidence="2" id="KW-0808">Transferase</keyword>
<dbReference type="InterPro" id="IPR044066">
    <property type="entry name" value="TRIAD_supradom"/>
</dbReference>
<protein>
    <recommendedName>
        <fullName evidence="9">RING-type domain-containing protein</fullName>
    </recommendedName>
</protein>
<comment type="pathway">
    <text evidence="1">Protein modification; protein ubiquitination.</text>
</comment>
<dbReference type="CDD" id="cd20353">
    <property type="entry name" value="Rcat_RBR_RNF216"/>
    <property type="match status" value="1"/>
</dbReference>
<dbReference type="InterPro" id="IPR047545">
    <property type="entry name" value="BRcat_RBR_RNF216"/>
</dbReference>
<dbReference type="PANTHER" id="PTHR22770">
    <property type="entry name" value="UBIQUITIN CONJUGATING ENZYME 7 INTERACTING PROTEIN-RELATED"/>
    <property type="match status" value="1"/>
</dbReference>
<dbReference type="SUPFAM" id="SSF57850">
    <property type="entry name" value="RING/U-box"/>
    <property type="match status" value="2"/>
</dbReference>
<feature type="compositionally biased region" description="Basic residues" evidence="8">
    <location>
        <begin position="582"/>
        <end position="593"/>
    </location>
</feature>
<feature type="region of interest" description="Disordered" evidence="8">
    <location>
        <begin position="1"/>
        <end position="41"/>
    </location>
</feature>
<evidence type="ECO:0000256" key="1">
    <source>
        <dbReference type="ARBA" id="ARBA00004906"/>
    </source>
</evidence>
<keyword evidence="4" id="KW-0677">Repeat</keyword>
<evidence type="ECO:0000313" key="10">
    <source>
        <dbReference type="EMBL" id="GAT53253.1"/>
    </source>
</evidence>
<feature type="region of interest" description="Disordered" evidence="8">
    <location>
        <begin position="573"/>
        <end position="593"/>
    </location>
</feature>
<keyword evidence="6" id="KW-0833">Ubl conjugation pathway</keyword>
<dbReference type="InterPro" id="IPR051628">
    <property type="entry name" value="LUBAC_E3_Ligases"/>
</dbReference>
<dbReference type="Proteomes" id="UP000815677">
    <property type="component" value="Unassembled WGS sequence"/>
</dbReference>
<dbReference type="InterPro" id="IPR047546">
    <property type="entry name" value="Rcat_RBR_RNF216"/>
</dbReference>
<proteinExistence type="predicted"/>
<dbReference type="CDD" id="cd16630">
    <property type="entry name" value="RING-HC_RBR_RNF216"/>
    <property type="match status" value="1"/>
</dbReference>
<evidence type="ECO:0000313" key="11">
    <source>
        <dbReference type="Proteomes" id="UP000815677"/>
    </source>
</evidence>
<dbReference type="CDD" id="cd20339">
    <property type="entry name" value="BRcat_RBR_RNF216"/>
    <property type="match status" value="1"/>
</dbReference>
<feature type="domain" description="RING-type" evidence="9">
    <location>
        <begin position="241"/>
        <end position="455"/>
    </location>
</feature>
<dbReference type="Gene3D" id="1.20.120.1750">
    <property type="match status" value="1"/>
</dbReference>